<organism evidence="2 3">
    <name type="scientific">Dactylonectria macrodidyma</name>
    <dbReference type="NCBI Taxonomy" id="307937"/>
    <lineage>
        <taxon>Eukaryota</taxon>
        <taxon>Fungi</taxon>
        <taxon>Dikarya</taxon>
        <taxon>Ascomycota</taxon>
        <taxon>Pezizomycotina</taxon>
        <taxon>Sordariomycetes</taxon>
        <taxon>Hypocreomycetidae</taxon>
        <taxon>Hypocreales</taxon>
        <taxon>Nectriaceae</taxon>
        <taxon>Dactylonectria</taxon>
    </lineage>
</organism>
<keyword evidence="3" id="KW-1185">Reference proteome</keyword>
<evidence type="ECO:0000313" key="3">
    <source>
        <dbReference type="Proteomes" id="UP000738349"/>
    </source>
</evidence>
<feature type="signal peptide" evidence="1">
    <location>
        <begin position="1"/>
        <end position="20"/>
    </location>
</feature>
<dbReference type="Proteomes" id="UP000738349">
    <property type="component" value="Unassembled WGS sequence"/>
</dbReference>
<name>A0A9P9F992_9HYPO</name>
<feature type="chain" id="PRO_5040108695" evidence="1">
    <location>
        <begin position="21"/>
        <end position="140"/>
    </location>
</feature>
<dbReference type="AlphaFoldDB" id="A0A9P9F992"/>
<gene>
    <name evidence="2" type="ORF">EDB81DRAFT_788790</name>
</gene>
<comment type="caution">
    <text evidence="2">The sequence shown here is derived from an EMBL/GenBank/DDBJ whole genome shotgun (WGS) entry which is preliminary data.</text>
</comment>
<protein>
    <submittedName>
        <fullName evidence="2">Uncharacterized protein</fullName>
    </submittedName>
</protein>
<reference evidence="2" key="1">
    <citation type="journal article" date="2021" name="Nat. Commun.">
        <title>Genetic determinants of endophytism in the Arabidopsis root mycobiome.</title>
        <authorList>
            <person name="Mesny F."/>
            <person name="Miyauchi S."/>
            <person name="Thiergart T."/>
            <person name="Pickel B."/>
            <person name="Atanasova L."/>
            <person name="Karlsson M."/>
            <person name="Huettel B."/>
            <person name="Barry K.W."/>
            <person name="Haridas S."/>
            <person name="Chen C."/>
            <person name="Bauer D."/>
            <person name="Andreopoulos W."/>
            <person name="Pangilinan J."/>
            <person name="LaButti K."/>
            <person name="Riley R."/>
            <person name="Lipzen A."/>
            <person name="Clum A."/>
            <person name="Drula E."/>
            <person name="Henrissat B."/>
            <person name="Kohler A."/>
            <person name="Grigoriev I.V."/>
            <person name="Martin F.M."/>
            <person name="Hacquard S."/>
        </authorList>
    </citation>
    <scope>NUCLEOTIDE SEQUENCE</scope>
    <source>
        <strain evidence="2">MPI-CAGE-AT-0147</strain>
    </source>
</reference>
<proteinExistence type="predicted"/>
<keyword evidence="1" id="KW-0732">Signal</keyword>
<dbReference type="EMBL" id="JAGMUV010000005">
    <property type="protein sequence ID" value="KAH7157075.1"/>
    <property type="molecule type" value="Genomic_DNA"/>
</dbReference>
<evidence type="ECO:0000256" key="1">
    <source>
        <dbReference type="SAM" id="SignalP"/>
    </source>
</evidence>
<accession>A0A9P9F992</accession>
<evidence type="ECO:0000313" key="2">
    <source>
        <dbReference type="EMBL" id="KAH7157075.1"/>
    </source>
</evidence>
<sequence length="140" mass="15097">MTIRDETLIVYLVLISPASGQIPTVRPEGRVVSRHILPGIPGSGEWSPGSGGETAFVLIFSPTVSECRAGRPLQLINVLTGGMAAGNRDLRLPIGRGYAKRMEWISSLAAQKGCMSSSEKSSRLARVIEQVFFFLSPEIP</sequence>